<evidence type="ECO:0000256" key="1">
    <source>
        <dbReference type="SAM" id="MobiDB-lite"/>
    </source>
</evidence>
<dbReference type="AlphaFoldDB" id="A0A3T0N3G0"/>
<dbReference type="Proteomes" id="UP000283063">
    <property type="component" value="Chromosome"/>
</dbReference>
<evidence type="ECO:0000313" key="2">
    <source>
        <dbReference type="EMBL" id="AZV78576.1"/>
    </source>
</evidence>
<feature type="compositionally biased region" description="Basic and acidic residues" evidence="1">
    <location>
        <begin position="1"/>
        <end position="10"/>
    </location>
</feature>
<proteinExistence type="predicted"/>
<protein>
    <submittedName>
        <fullName evidence="2">Uncharacterized protein</fullName>
    </submittedName>
</protein>
<gene>
    <name evidence="2" type="ORF">EBB79_12290</name>
</gene>
<keyword evidence="3" id="KW-1185">Reference proteome</keyword>
<dbReference type="RefSeq" id="WP_127749137.1">
    <property type="nucleotide sequence ID" value="NZ_CP033219.1"/>
</dbReference>
<feature type="region of interest" description="Disordered" evidence="1">
    <location>
        <begin position="1"/>
        <end position="20"/>
    </location>
</feature>
<reference evidence="2 3" key="1">
    <citation type="submission" date="2018-10" db="EMBL/GenBank/DDBJ databases">
        <title>Parasedimentitalea marina sp. nov., a psychrophilic bacterium isolated from deep seawater of the New Britain Trench.</title>
        <authorList>
            <person name="Cao J."/>
        </authorList>
    </citation>
    <scope>NUCLEOTIDE SEQUENCE [LARGE SCALE GENOMIC DNA]</scope>
    <source>
        <strain evidence="2 3">W43</strain>
    </source>
</reference>
<accession>A0A3T0N3G0</accession>
<dbReference type="KEGG" id="sedi:EBB79_12290"/>
<sequence>MFKAHFKDGAFDPSAAPPRESARIELDTEGSLHIQAVAERASQQFMRVSKMATLMAIARYFPRIRPIPVAMFGLIEVNK</sequence>
<organism evidence="2 3">
    <name type="scientific">Parasedimentitalea marina</name>
    <dbReference type="NCBI Taxonomy" id="2483033"/>
    <lineage>
        <taxon>Bacteria</taxon>
        <taxon>Pseudomonadati</taxon>
        <taxon>Pseudomonadota</taxon>
        <taxon>Alphaproteobacteria</taxon>
        <taxon>Rhodobacterales</taxon>
        <taxon>Paracoccaceae</taxon>
        <taxon>Parasedimentitalea</taxon>
    </lineage>
</organism>
<name>A0A3T0N3G0_9RHOB</name>
<evidence type="ECO:0000313" key="3">
    <source>
        <dbReference type="Proteomes" id="UP000283063"/>
    </source>
</evidence>
<dbReference type="EMBL" id="CP033219">
    <property type="protein sequence ID" value="AZV78576.1"/>
    <property type="molecule type" value="Genomic_DNA"/>
</dbReference>